<sequence length="203" mass="21874">MPLPIPKPVGANLEHQPPLPGLLLLVRLLPPGGPLHPLCLLLPLPLSKLQLVRSHRPLRKLHLEKLDLPLPPPLPIPLSDLPHLLPLPRPRPPLLPNNRPLLHLPLRPPLIPPLQLLHFLRGEHPPLKLLNTRLCPPAVRSPLAQIYPINGLHDPFPVDPLLPLTSLSSGPLGSGEGPERGKALAERLGLGGAGGEGERESAG</sequence>
<evidence type="ECO:0000313" key="3">
    <source>
        <dbReference type="Proteomes" id="UP000076738"/>
    </source>
</evidence>
<evidence type="ECO:0000313" key="2">
    <source>
        <dbReference type="EMBL" id="KZO95320.1"/>
    </source>
</evidence>
<evidence type="ECO:0000256" key="1">
    <source>
        <dbReference type="SAM" id="MobiDB-lite"/>
    </source>
</evidence>
<dbReference type="AlphaFoldDB" id="A0A167L4J1"/>
<proteinExistence type="predicted"/>
<protein>
    <submittedName>
        <fullName evidence="2">Uncharacterized protein</fullName>
    </submittedName>
</protein>
<reference evidence="2 3" key="1">
    <citation type="journal article" date="2016" name="Mol. Biol. Evol.">
        <title>Comparative Genomics of Early-Diverging Mushroom-Forming Fungi Provides Insights into the Origins of Lignocellulose Decay Capabilities.</title>
        <authorList>
            <person name="Nagy L.G."/>
            <person name="Riley R."/>
            <person name="Tritt A."/>
            <person name="Adam C."/>
            <person name="Daum C."/>
            <person name="Floudas D."/>
            <person name="Sun H."/>
            <person name="Yadav J.S."/>
            <person name="Pangilinan J."/>
            <person name="Larsson K.H."/>
            <person name="Matsuura K."/>
            <person name="Barry K."/>
            <person name="Labutti K."/>
            <person name="Kuo R."/>
            <person name="Ohm R.A."/>
            <person name="Bhattacharya S.S."/>
            <person name="Shirouzu T."/>
            <person name="Yoshinaga Y."/>
            <person name="Martin F.M."/>
            <person name="Grigoriev I.V."/>
            <person name="Hibbett D.S."/>
        </authorList>
    </citation>
    <scope>NUCLEOTIDE SEQUENCE [LARGE SCALE GENOMIC DNA]</scope>
    <source>
        <strain evidence="2 3">TUFC12733</strain>
    </source>
</reference>
<dbReference type="Proteomes" id="UP000076738">
    <property type="component" value="Unassembled WGS sequence"/>
</dbReference>
<dbReference type="EMBL" id="KV417289">
    <property type="protein sequence ID" value="KZO95320.1"/>
    <property type="molecule type" value="Genomic_DNA"/>
</dbReference>
<organism evidence="2 3">
    <name type="scientific">Calocera viscosa (strain TUFC12733)</name>
    <dbReference type="NCBI Taxonomy" id="1330018"/>
    <lineage>
        <taxon>Eukaryota</taxon>
        <taxon>Fungi</taxon>
        <taxon>Dikarya</taxon>
        <taxon>Basidiomycota</taxon>
        <taxon>Agaricomycotina</taxon>
        <taxon>Dacrymycetes</taxon>
        <taxon>Dacrymycetales</taxon>
        <taxon>Dacrymycetaceae</taxon>
        <taxon>Calocera</taxon>
    </lineage>
</organism>
<keyword evidence="3" id="KW-1185">Reference proteome</keyword>
<accession>A0A167L4J1</accession>
<gene>
    <name evidence="2" type="ORF">CALVIDRAFT_166820</name>
</gene>
<name>A0A167L4J1_CALVF</name>
<feature type="region of interest" description="Disordered" evidence="1">
    <location>
        <begin position="169"/>
        <end position="203"/>
    </location>
</feature>